<evidence type="ECO:0000256" key="1">
    <source>
        <dbReference type="SAM" id="MobiDB-lite"/>
    </source>
</evidence>
<dbReference type="AlphaFoldDB" id="A0A0D9X411"/>
<evidence type="ECO:0000313" key="2">
    <source>
        <dbReference type="EnsemblPlants" id="LPERR08G01950.1"/>
    </source>
</evidence>
<reference evidence="3" key="2">
    <citation type="submission" date="2013-12" db="EMBL/GenBank/DDBJ databases">
        <authorList>
            <person name="Yu Y."/>
            <person name="Lee S."/>
            <person name="de Baynast K."/>
            <person name="Wissotski M."/>
            <person name="Liu L."/>
            <person name="Talag J."/>
            <person name="Goicoechea J."/>
            <person name="Angelova A."/>
            <person name="Jetty R."/>
            <person name="Kudrna D."/>
            <person name="Golser W."/>
            <person name="Rivera L."/>
            <person name="Zhang J."/>
            <person name="Wing R."/>
        </authorList>
    </citation>
    <scope>NUCLEOTIDE SEQUENCE</scope>
</reference>
<sequence length="70" mass="7668">MDPRSPGHRLGGRGEEEAGNGGERRRRRKQLTLQVPHESPLEGDAGDGTFLLIVTDRIIQSDQLIVLHAG</sequence>
<dbReference type="Proteomes" id="UP000032180">
    <property type="component" value="Chromosome 8"/>
</dbReference>
<evidence type="ECO:0000313" key="3">
    <source>
        <dbReference type="Proteomes" id="UP000032180"/>
    </source>
</evidence>
<organism evidence="2 3">
    <name type="scientific">Leersia perrieri</name>
    <dbReference type="NCBI Taxonomy" id="77586"/>
    <lineage>
        <taxon>Eukaryota</taxon>
        <taxon>Viridiplantae</taxon>
        <taxon>Streptophyta</taxon>
        <taxon>Embryophyta</taxon>
        <taxon>Tracheophyta</taxon>
        <taxon>Spermatophyta</taxon>
        <taxon>Magnoliopsida</taxon>
        <taxon>Liliopsida</taxon>
        <taxon>Poales</taxon>
        <taxon>Poaceae</taxon>
        <taxon>BOP clade</taxon>
        <taxon>Oryzoideae</taxon>
        <taxon>Oryzeae</taxon>
        <taxon>Oryzinae</taxon>
        <taxon>Leersia</taxon>
    </lineage>
</organism>
<feature type="region of interest" description="Disordered" evidence="1">
    <location>
        <begin position="1"/>
        <end position="47"/>
    </location>
</feature>
<reference evidence="2" key="3">
    <citation type="submission" date="2015-04" db="UniProtKB">
        <authorList>
            <consortium name="EnsemblPlants"/>
        </authorList>
    </citation>
    <scope>IDENTIFICATION</scope>
</reference>
<dbReference type="EnsemblPlants" id="LPERR08G01950.1">
    <property type="protein sequence ID" value="LPERR08G01950.1"/>
    <property type="gene ID" value="LPERR08G01950"/>
</dbReference>
<dbReference type="Gramene" id="LPERR08G01950.1">
    <property type="protein sequence ID" value="LPERR08G01950.1"/>
    <property type="gene ID" value="LPERR08G01950"/>
</dbReference>
<dbReference type="HOGENOM" id="CLU_2761458_0_0_1"/>
<name>A0A0D9X411_9ORYZ</name>
<keyword evidence="3" id="KW-1185">Reference proteome</keyword>
<accession>A0A0D9X411</accession>
<feature type="compositionally biased region" description="Basic residues" evidence="1">
    <location>
        <begin position="1"/>
        <end position="11"/>
    </location>
</feature>
<proteinExistence type="predicted"/>
<reference evidence="2 3" key="1">
    <citation type="submission" date="2012-08" db="EMBL/GenBank/DDBJ databases">
        <title>Oryza genome evolution.</title>
        <authorList>
            <person name="Wing R.A."/>
        </authorList>
    </citation>
    <scope>NUCLEOTIDE SEQUENCE</scope>
</reference>
<protein>
    <submittedName>
        <fullName evidence="2">Uncharacterized protein</fullName>
    </submittedName>
</protein>